<dbReference type="Pfam" id="PF02260">
    <property type="entry name" value="FATC"/>
    <property type="match status" value="1"/>
</dbReference>
<evidence type="ECO:0000313" key="12">
    <source>
        <dbReference type="EMBL" id="CAJ1371479.1"/>
    </source>
</evidence>
<dbReference type="InterPro" id="IPR000403">
    <property type="entry name" value="PI3/4_kinase_cat_dom"/>
</dbReference>
<dbReference type="EMBL" id="CAUJNA010000081">
    <property type="protein sequence ID" value="CAJ1371479.1"/>
    <property type="molecule type" value="Genomic_DNA"/>
</dbReference>
<comment type="subcellular location">
    <subcellularLocation>
        <location evidence="1">Nucleus</location>
    </subcellularLocation>
</comment>
<dbReference type="Proteomes" id="UP001178507">
    <property type="component" value="Unassembled WGS sequence"/>
</dbReference>
<dbReference type="SUPFAM" id="SSF56112">
    <property type="entry name" value="Protein kinase-like (PK-like)"/>
    <property type="match status" value="1"/>
</dbReference>
<keyword evidence="4" id="KW-0547">Nucleotide-binding</keyword>
<dbReference type="Gene3D" id="1.10.1070.11">
    <property type="entry name" value="Phosphatidylinositol 3-/4-kinase, catalytic domain"/>
    <property type="match status" value="1"/>
</dbReference>
<gene>
    <name evidence="12" type="ORF">EVOR1521_LOCUS1781</name>
</gene>
<evidence type="ECO:0000256" key="1">
    <source>
        <dbReference type="ARBA" id="ARBA00004123"/>
    </source>
</evidence>
<reference evidence="12" key="1">
    <citation type="submission" date="2023-08" db="EMBL/GenBank/DDBJ databases">
        <authorList>
            <person name="Chen Y."/>
            <person name="Shah S."/>
            <person name="Dougan E. K."/>
            <person name="Thang M."/>
            <person name="Chan C."/>
        </authorList>
    </citation>
    <scope>NUCLEOTIDE SEQUENCE</scope>
</reference>
<evidence type="ECO:0000256" key="5">
    <source>
        <dbReference type="ARBA" id="ARBA00022763"/>
    </source>
</evidence>
<dbReference type="InterPro" id="IPR011009">
    <property type="entry name" value="Kinase-like_dom_sf"/>
</dbReference>
<evidence type="ECO:0000259" key="10">
    <source>
        <dbReference type="PROSITE" id="PS50290"/>
    </source>
</evidence>
<dbReference type="GO" id="GO:0005524">
    <property type="term" value="F:ATP binding"/>
    <property type="evidence" value="ECO:0007669"/>
    <property type="project" value="UniProtKB-KW"/>
</dbReference>
<dbReference type="SMART" id="SM01343">
    <property type="entry name" value="FATC"/>
    <property type="match status" value="1"/>
</dbReference>
<dbReference type="Pfam" id="PF00454">
    <property type="entry name" value="PI3_PI4_kinase"/>
    <property type="match status" value="1"/>
</dbReference>
<sequence>MLGDDLMETTSLQDAVEKMMSDVASTSNAGLDALREWLQDQRNLDKADSDPKVWPAVLKVLVAHSQRQVQSLTKAGGRKVSFRVDGPATLLAAVKAARRKRRVSLAKVAMRVWIHIEEVLRNEVMVNRQTESLFYYCKAAQELSEAADQGALLELRPKRVLKPLLEVQGSQRTKGAALDAAANLCRHAEGDIAAEVAMLCERSLAMFSCGQPAASCLAACALRAPFAFRDWLLTGDNTNTLVGALTSAWPALRQCIDQLDLVLRLVLSLLPSPPKAAQLVPLCADTLEAEVRSDSSSLCFAADSGERFANARRTARLADLMASLLWSSAAAAEVAREVCGQLDRRCLPWALCLVRLCERQPELAADSALLAQLCGAVLRQLQKGVRLEMELPALQGALLALLEAWAWHRLGWHSGDDALPLWCSQLTEARCSITSSGIVELLPALDVKEAPELAAQLHAISDYVKQALASNQTSANFWPLLSVVFLLAPDRVRDLQEELLTRNRFSSASLFGQHLTVDVQKRLLEGLLNEPLEQQLSFLWLSSGPRSDAQDRRDTAEEWPVEFDDFFLSVPRRETVPSHCAAWAARKRRSACACLETELQRRLAAAALNEEARPSFSACGSGPDMDEVLLERTLRACALVPAEVPVRGRSLQLSERPEGAAAFAAAWGIFESRYTEFKNTLSPTREVDLGQSLRCVQPLLPAFTLALWLPQSSGGQQRMLTECFRRLLQFANTVAICSAEALRAAKGPTPEAFFSAFCGVVWQVAGALTSSDFSSLVATLADNLTSRDAVGAAAAKLQLLIALAVQDCQQPLRQHLLQLAKEDEAAALSAIRLAAAELCWHLENQSTLRRCDMPGLAATVNVLGEVWCACPSPVSALDWEAFLGAAQRLLRCRPELTARTWPANALSRLEAQTQALGDKWWPNARTKMALASVLTQSLRLFNSLGMTDQVQIVANCCMGAVPDFILKDTSCEVQLEVASSCMPVLFEAFDNTTVFQEFSPMLEALSSESMAPGLPSSALVAFQVALAMAKSGLAHQVLPRVCTVPSGLRPTARRVLSLLEEEPSGGLSPLALAFRAPIFLRVLRARGRLTQLPLMDLGLNPEMPSLPGRGQRWGLGRHLAAAVVAMVLAEDFGQLGDLAPCCGLGAASGEFLELVAVPLAGALVPLRKSLQVLQEKLGDKVLPLLQRKASHIFAFALQLPLLTCGDVCQVDAEAVATAFREVAPQVEWADTGKFVASHFRELIFLLDPVIRAWAPHTPQAAVEVLRAFGAWAGPLSASRLRLWAALLLQHSKAVKPKQRQELGALLSRAITTASPGAIGRLARQRDETVRLMLAEVEAEWGVSGEGAERSTERSVCLTGLAALLKALKASGKEEPWLQLQLEAIMPRLAPPAQQLLDDALGASSGSASAEPAAKRLRKGASSRLGAEVALKQLAPPPPALAWGPAPAPDLGCIVQSLASSAGSAPEDVMYSTLRLVTQAQPLQQLRGSASLARMLALGLAALGPVAAVQVQCEEFLDPLEAALQGAKANAEELLYSVVLLGCTQLQAHPYASVRQLAGQALRQLIQQQKPLCQAARKLLQQILDKQHLFLEDMDDLLSSSLCTLAPRTSARTGSKISWQFLRQEKDLSVWMSGLLSNLQELGPCVALAQKAPWFAQQLLGLGLVKAANGQNLAKDMNLFFQQSAPDPAQAQCLLRALHLIRMHQTTCKKRAVPHFPSDSGDQFWSALDLRAAAECAAKYDPQHAFLLLELHLQRAHPEVPPCQSLQTAKVTGVEALFQAPQQEVRLLHDLARQLPEDELLYGNAQWCHSSSRLARAELDQDHLLSIHLRNELLESLQGNEALAARQKLDDALANLGWHALTAETAAGSGGEDVWERRCEALWRMRQWGPVEGKHQGFHATLHTALSGLSSAVDGVSASANAANQVLSEAASKDMSQAVGALERPLLKLVSAVTGSAAGSGASGAAAGLTSAALRLQMLGSVFQCCDALVADVQKMSQAASASRAVATLAASWQKVPKEDAATHFQKIEPLLALQSSILATTQHALPELRFLTSMAQVARSQQPHRALTLLERALRAKKSAKPQRQDLLKLHWEQACCLWDLKQPQEALSIAQAVAAECRGGAGAERAPDAWKAQVLSVTGRWLALSRLEGPELIQKEYFEPANVLDASTGRDFAEFLDRRLTEEVLRQGSAQHLHTKEARRKTEAALKRAGSEVERLQKNAGAEQDSRFRTLRDEKNKLEKRSNEDRKTAQQEAERIEVLATGCVRQLGRCLMESGSNLTRVACRFLSLWFDHNVEVPEVTKIVRESIPKLQLPPVMPFIYQLASRLDTAKEAPFQQALDEFLLRLAQKLGAVAMWPLISLRNGDQVPKDMQGSAGHVADRSKLMAASRVIEKIRKLPMRSVLEAVEVLNKFYLDIALFKVDKRNREVEVPLTSLPHFREVRKVLQSTHVPVPTVASSDVMPKISSFGETFSIAKQGLSCPKIVRVVDSEGREHKQLVKGHDDLRQDAVMQQLFRLLNDVFKENPKSKHAQLGLRTFQVVPLSPCAGIAEWVANTATLADVLISDQQSAHPRYRPRDWSHMQCRKRMADAAEPTREGKVLEKALQEVYDNFKPVMHLVLLERFPGPQEWHRARQVYARSVAVSSIVGYIVGLGDRHPNNILMDQQTGELVHIDFGIAFDKGRALRIPELVPFRLTRDIVAGLGCLGTCGLFRKSAETAMEVLRSSAPLVTAVVEVFVHDPLYFWSLTPAKPRRDNQDVPGVVTEAEGNEMAKRAVVEVKAKLGEGTDDVLGVPAHVGRLIHEAIDPANLSRMFAGWQGWV</sequence>
<evidence type="ECO:0000256" key="7">
    <source>
        <dbReference type="ARBA" id="ARBA00022840"/>
    </source>
</evidence>
<keyword evidence="8" id="KW-0539">Nucleus</keyword>
<comment type="caution">
    <text evidence="12">The sequence shown here is derived from an EMBL/GenBank/DDBJ whole genome shotgun (WGS) entry which is preliminary data.</text>
</comment>
<dbReference type="InterPro" id="IPR018936">
    <property type="entry name" value="PI3/4_kinase_CS"/>
</dbReference>
<dbReference type="PROSITE" id="PS51190">
    <property type="entry name" value="FATC"/>
    <property type="match status" value="1"/>
</dbReference>
<protein>
    <recommendedName>
        <fullName evidence="2">non-specific serine/threonine protein kinase</fullName>
        <ecNumber evidence="2">2.7.11.1</ecNumber>
    </recommendedName>
</protein>
<dbReference type="PROSITE" id="PS00916">
    <property type="entry name" value="PI3_4_KINASE_2"/>
    <property type="match status" value="1"/>
</dbReference>
<name>A0AA36HLQ3_9DINO</name>
<dbReference type="InterPro" id="IPR044107">
    <property type="entry name" value="PIKKc_ATM"/>
</dbReference>
<evidence type="ECO:0000313" key="13">
    <source>
        <dbReference type="Proteomes" id="UP001178507"/>
    </source>
</evidence>
<keyword evidence="3" id="KW-0808">Transferase</keyword>
<keyword evidence="6" id="KW-0418">Kinase</keyword>
<organism evidence="12 13">
    <name type="scientific">Effrenium voratum</name>
    <dbReference type="NCBI Taxonomy" id="2562239"/>
    <lineage>
        <taxon>Eukaryota</taxon>
        <taxon>Sar</taxon>
        <taxon>Alveolata</taxon>
        <taxon>Dinophyceae</taxon>
        <taxon>Suessiales</taxon>
        <taxon>Symbiodiniaceae</taxon>
        <taxon>Effrenium</taxon>
    </lineage>
</organism>
<dbReference type="EC" id="2.7.11.1" evidence="2"/>
<dbReference type="GO" id="GO:0006281">
    <property type="term" value="P:DNA repair"/>
    <property type="evidence" value="ECO:0007669"/>
    <property type="project" value="InterPro"/>
</dbReference>
<dbReference type="InterPro" id="IPR036940">
    <property type="entry name" value="PI3/4_kinase_cat_sf"/>
</dbReference>
<dbReference type="PANTHER" id="PTHR37079:SF4">
    <property type="entry name" value="SERINE_THREONINE-PROTEIN KINASE ATM"/>
    <property type="match status" value="1"/>
</dbReference>
<dbReference type="PANTHER" id="PTHR37079">
    <property type="entry name" value="SERINE/THREONINE-PROTEIN KINASE ATM"/>
    <property type="match status" value="1"/>
</dbReference>
<dbReference type="PROSITE" id="PS00915">
    <property type="entry name" value="PI3_4_KINASE_1"/>
    <property type="match status" value="1"/>
</dbReference>
<proteinExistence type="predicted"/>
<dbReference type="InterPro" id="IPR016024">
    <property type="entry name" value="ARM-type_fold"/>
</dbReference>
<evidence type="ECO:0000256" key="8">
    <source>
        <dbReference type="ARBA" id="ARBA00023242"/>
    </source>
</evidence>
<evidence type="ECO:0000256" key="4">
    <source>
        <dbReference type="ARBA" id="ARBA00022741"/>
    </source>
</evidence>
<feature type="region of interest" description="Disordered" evidence="9">
    <location>
        <begin position="2232"/>
        <end position="2253"/>
    </location>
</feature>
<dbReference type="GO" id="GO:0004674">
    <property type="term" value="F:protein serine/threonine kinase activity"/>
    <property type="evidence" value="ECO:0007669"/>
    <property type="project" value="UniProtKB-EC"/>
</dbReference>
<evidence type="ECO:0000256" key="9">
    <source>
        <dbReference type="SAM" id="MobiDB-lite"/>
    </source>
</evidence>
<feature type="domain" description="PI3K/PI4K catalytic" evidence="10">
    <location>
        <begin position="2468"/>
        <end position="2783"/>
    </location>
</feature>
<evidence type="ECO:0000256" key="3">
    <source>
        <dbReference type="ARBA" id="ARBA00022679"/>
    </source>
</evidence>
<dbReference type="SMART" id="SM00146">
    <property type="entry name" value="PI3Kc"/>
    <property type="match status" value="1"/>
</dbReference>
<evidence type="ECO:0000259" key="11">
    <source>
        <dbReference type="PROSITE" id="PS51190"/>
    </source>
</evidence>
<evidence type="ECO:0000256" key="2">
    <source>
        <dbReference type="ARBA" id="ARBA00012513"/>
    </source>
</evidence>
<keyword evidence="13" id="KW-1185">Reference proteome</keyword>
<keyword evidence="5" id="KW-0227">DNA damage</keyword>
<dbReference type="SUPFAM" id="SSF48371">
    <property type="entry name" value="ARM repeat"/>
    <property type="match status" value="1"/>
</dbReference>
<dbReference type="GO" id="GO:0005634">
    <property type="term" value="C:nucleus"/>
    <property type="evidence" value="ECO:0007669"/>
    <property type="project" value="UniProtKB-SubCell"/>
</dbReference>
<dbReference type="CDD" id="cd05171">
    <property type="entry name" value="PIKKc_ATM"/>
    <property type="match status" value="1"/>
</dbReference>
<dbReference type="Gene3D" id="3.30.1010.10">
    <property type="entry name" value="Phosphatidylinositol 3-kinase Catalytic Subunit, Chain A, domain 4"/>
    <property type="match status" value="1"/>
</dbReference>
<dbReference type="PROSITE" id="PS50290">
    <property type="entry name" value="PI3_4_KINASE_3"/>
    <property type="match status" value="1"/>
</dbReference>
<feature type="domain" description="FATC" evidence="11">
    <location>
        <begin position="2788"/>
        <end position="2820"/>
    </location>
</feature>
<dbReference type="InterPro" id="IPR003152">
    <property type="entry name" value="FATC_dom"/>
</dbReference>
<dbReference type="InterPro" id="IPR038980">
    <property type="entry name" value="ATM_plant"/>
</dbReference>
<accession>A0AA36HLQ3</accession>
<keyword evidence="7" id="KW-0067">ATP-binding</keyword>
<evidence type="ECO:0000256" key="6">
    <source>
        <dbReference type="ARBA" id="ARBA00022777"/>
    </source>
</evidence>